<dbReference type="SUPFAM" id="SSF48452">
    <property type="entry name" value="TPR-like"/>
    <property type="match status" value="3"/>
</dbReference>
<keyword evidence="5" id="KW-1185">Reference proteome</keyword>
<dbReference type="InterPro" id="IPR000719">
    <property type="entry name" value="Prot_kinase_dom"/>
</dbReference>
<dbReference type="RefSeq" id="WP_165815356.1">
    <property type="nucleotide sequence ID" value="NZ_PVXN01000031.1"/>
</dbReference>
<dbReference type="InterPro" id="IPR027417">
    <property type="entry name" value="P-loop_NTPase"/>
</dbReference>
<dbReference type="PANTHER" id="PTHR45138">
    <property type="entry name" value="REGULATORY COMPONENTS OF SENSORY TRANSDUCTION SYSTEM"/>
    <property type="match status" value="1"/>
</dbReference>
<dbReference type="PANTHER" id="PTHR45138:SF9">
    <property type="entry name" value="DIGUANYLATE CYCLASE DGCM-RELATED"/>
    <property type="match status" value="1"/>
</dbReference>
<dbReference type="GO" id="GO:0004672">
    <property type="term" value="F:protein kinase activity"/>
    <property type="evidence" value="ECO:0007669"/>
    <property type="project" value="InterPro"/>
</dbReference>
<dbReference type="EC" id="2.7.7.65" evidence="4"/>
<dbReference type="SUPFAM" id="SSF56112">
    <property type="entry name" value="Protein kinase-like (PK-like)"/>
    <property type="match status" value="1"/>
</dbReference>
<dbReference type="PROSITE" id="PS50011">
    <property type="entry name" value="PROTEIN_KINASE_DOM"/>
    <property type="match status" value="1"/>
</dbReference>
<evidence type="ECO:0000313" key="4">
    <source>
        <dbReference type="EMBL" id="PRR73218.1"/>
    </source>
</evidence>
<dbReference type="PROSITE" id="PS50887">
    <property type="entry name" value="GGDEF"/>
    <property type="match status" value="1"/>
</dbReference>
<dbReference type="InterPro" id="IPR000160">
    <property type="entry name" value="GGDEF_dom"/>
</dbReference>
<dbReference type="InterPro" id="IPR050469">
    <property type="entry name" value="Diguanylate_Cyclase"/>
</dbReference>
<dbReference type="GO" id="GO:0052621">
    <property type="term" value="F:diguanylate cyclase activity"/>
    <property type="evidence" value="ECO:0007669"/>
    <property type="project" value="UniProtKB-EC"/>
</dbReference>
<keyword evidence="4" id="KW-0548">Nucleotidyltransferase</keyword>
<evidence type="ECO:0000259" key="3">
    <source>
        <dbReference type="PROSITE" id="PS50887"/>
    </source>
</evidence>
<proteinExistence type="predicted"/>
<dbReference type="SUPFAM" id="SSF55781">
    <property type="entry name" value="GAF domain-like"/>
    <property type="match status" value="1"/>
</dbReference>
<dbReference type="Pfam" id="PF13181">
    <property type="entry name" value="TPR_8"/>
    <property type="match status" value="1"/>
</dbReference>
<accession>A0A2T0ASK7</accession>
<dbReference type="Pfam" id="PF00069">
    <property type="entry name" value="Pkinase"/>
    <property type="match status" value="1"/>
</dbReference>
<dbReference type="SMART" id="SM00028">
    <property type="entry name" value="TPR"/>
    <property type="match status" value="8"/>
</dbReference>
<dbReference type="GO" id="GO:0016020">
    <property type="term" value="C:membrane"/>
    <property type="evidence" value="ECO:0007669"/>
    <property type="project" value="UniProtKB-SubCell"/>
</dbReference>
<dbReference type="SMART" id="SM00220">
    <property type="entry name" value="S_TKc"/>
    <property type="match status" value="1"/>
</dbReference>
<protein>
    <submittedName>
        <fullName evidence="4">Diguanylate cyclase DosC</fullName>
        <ecNumber evidence="4">2.7.7.65</ecNumber>
    </submittedName>
</protein>
<dbReference type="Proteomes" id="UP000239614">
    <property type="component" value="Unassembled WGS sequence"/>
</dbReference>
<evidence type="ECO:0000256" key="1">
    <source>
        <dbReference type="ARBA" id="ARBA00004167"/>
    </source>
</evidence>
<dbReference type="InterPro" id="IPR041664">
    <property type="entry name" value="AAA_16"/>
</dbReference>
<dbReference type="CDD" id="cd01949">
    <property type="entry name" value="GGDEF"/>
    <property type="match status" value="1"/>
</dbReference>
<feature type="domain" description="GGDEF" evidence="3">
    <location>
        <begin position="1471"/>
        <end position="1602"/>
    </location>
</feature>
<gene>
    <name evidence="4" type="primary">dosC_1</name>
    <name evidence="4" type="ORF">CPAL_13380</name>
</gene>
<sequence length="1775" mass="208224">MDVINKRYLILKNIDINNVVSSYVARDVTNNNVVQLNLLNSDYTPEKFIRFLIENFIDYNNIDSSNIIKTIDFGLVQNINERKIGYKQYYYTTEYIKGIENIKDVLKGCSSDCIIDLFVDICSGVHYLHLRSILYESINLNNIYILNNGNKYETKLCDLISVQIDKEFFSGDNRENLIFMAPEVINGAMPSKTSDIYSLGVLLYILLMLRIGIEIDFFYDIHKHMKNTDIKLDLNIINIINKMICEEENRYRDVREIIKDLNKALGKNYSVNKKADIEKLNFNNKLVDREYELNKVLSVYNQIKINRTQSNMILIHGERGIGKTKLLKEIERFIYLDGGRVYSIYNLKSNNLSSKGLYEIIKKLLESCSQEILKNYECELVKILPYIGNDKQVVTLQSLMEKKEKIRLLKVSENFLREVCENDEIVFIVDDIHLLDKFSIELIEYLYNNNKNIMFILSYCDDDALFDKELSEFILKERDNPNSISITLKELSEEGTIRFIKDILHLDKNPVSFSKKIYEHTYGNPLFIKETLKNFLLNKVIYIDENTGIWCSDYDKNYENLPIPRSLEQACMNQISKLNKKSYLIIEFISFFNNGVSKDIIKDFLNGWDLQCDFIIKDLCTKGIICEKIEDRGFVYDIYSKILKDIVYKKVNDDKKSKIHSWIADIFERENEEDKCYEDEIIYHLEKSGQNHKAIRYCVDSSEKMLKLRNREGALLSLKKALSLLNSEEYILKIELLIKVSKLYEDNANYKLAIDYGKNAESICIKIGEKRLLVDVYNVLGSAYLKFGKPDKAIKYIRASENLLMNMDYEKAYIKNRFILARIYLKNDENEKAISICNSAIELCGENHIKYKAILFSILGEAYMELNRAKDAIKSYKESYKCSESINYRKGIVVALNNLGVIYGDYYQRESKMEEYLLKAKEICENDKFIYYEVISLVNLGRVYLAKYDYKKSLKYFLEGLDKSREINFEKMFFYSLNQLSMVYFRNNNYEMAYRYYTLSQQEFKSYRKQVIDEVNFYRLQGEFLFNIGFIEKAKDYIKKAVDILNMKECTLKWISEIHLQYINLIEDEIPQNMYKYIDKIEELLCNFKKYKVFDIVYDTAIILYKKGKKDLAISLYNKYLYNFNDNSNPKIKLRHMHLKGILSQDDNKIELLNSALKLSDKLDEQNIKYELCIEIGEWYLDRNQYIKGADYYFEACKIIRCLLSRLPENIKEQYIKINNLREPFYKLICIRNRYVEPEINYKEINSVEELLDFKYSIDLLKDKTFIDEAKDIYSKSHSILAKNELDIINNLTSDSMANLEMILKYLVWTTLASKGKILLEGENEKYVTLVSFCEECDDIENEEILKKVKNTKTPMLLNHQYTLKGDTAVICIPIIIKNIKGAPVEGRKKNRKTYDFVKGYVYLSSDKILNNFNEESLGQCINLTNLIDYILEKYQLKINSCLDPLTGTFTRKCLEEKIEEFIEEADENKNIFSLIIFDLDNFKSINDSYGHQIGDEVLKKVSSVVLENIRNRDICGRYGGEEFIILLPNVDKYEAKKISDRLRKKIKKRVILGDNVPVTISMGVSVYPEHGYLKYELIEKADHALYVSKELGKDRCEIWKREFSHIKHRNKLSGILSGNLVQDSKNISSIIDLINIVNQETDLEKKIYDSLGEIINILSAEYASIVYMDEDKVKKSFKRKINEEGWCMEQVCNNIIDEVVSKKQSICTMYWGEELGYDLINESSEWYSAMAVPLIRKGTIQSIVCAAVPLKLKRFDYDDLNLFDTLCKIIRLMQ</sequence>
<dbReference type="SMART" id="SM00267">
    <property type="entry name" value="GGDEF"/>
    <property type="match status" value="1"/>
</dbReference>
<dbReference type="InterPro" id="IPR043128">
    <property type="entry name" value="Rev_trsase/Diguanyl_cyclase"/>
</dbReference>
<name>A0A2T0ASK7_9CLOT</name>
<dbReference type="FunFam" id="3.30.70.270:FF:000001">
    <property type="entry name" value="Diguanylate cyclase domain protein"/>
    <property type="match status" value="1"/>
</dbReference>
<organism evidence="4 5">
    <name type="scientific">Clostridium thermopalmarium DSM 5974</name>
    <dbReference type="NCBI Taxonomy" id="1121340"/>
    <lineage>
        <taxon>Bacteria</taxon>
        <taxon>Bacillati</taxon>
        <taxon>Bacillota</taxon>
        <taxon>Clostridia</taxon>
        <taxon>Eubacteriales</taxon>
        <taxon>Clostridiaceae</taxon>
        <taxon>Clostridium</taxon>
    </lineage>
</organism>
<dbReference type="Gene3D" id="1.10.510.10">
    <property type="entry name" value="Transferase(Phosphotransferase) domain 1"/>
    <property type="match status" value="1"/>
</dbReference>
<comment type="caution">
    <text evidence="4">The sequence shown here is derived from an EMBL/GenBank/DDBJ whole genome shotgun (WGS) entry which is preliminary data.</text>
</comment>
<dbReference type="Pfam" id="PF00990">
    <property type="entry name" value="GGDEF"/>
    <property type="match status" value="1"/>
</dbReference>
<keyword evidence="4" id="KW-0808">Transferase</keyword>
<dbReference type="Gene3D" id="1.25.40.10">
    <property type="entry name" value="Tetratricopeptide repeat domain"/>
    <property type="match status" value="3"/>
</dbReference>
<dbReference type="InterPro" id="IPR011009">
    <property type="entry name" value="Kinase-like_dom_sf"/>
</dbReference>
<comment type="subcellular location">
    <subcellularLocation>
        <location evidence="1">Membrane</location>
        <topology evidence="1">Single-pass membrane protein</topology>
    </subcellularLocation>
</comment>
<evidence type="ECO:0000259" key="2">
    <source>
        <dbReference type="PROSITE" id="PS50011"/>
    </source>
</evidence>
<feature type="domain" description="Protein kinase" evidence="2">
    <location>
        <begin position="8"/>
        <end position="265"/>
    </location>
</feature>
<dbReference type="GO" id="GO:0005524">
    <property type="term" value="F:ATP binding"/>
    <property type="evidence" value="ECO:0007669"/>
    <property type="project" value="InterPro"/>
</dbReference>
<dbReference type="EMBL" id="PVXN01000031">
    <property type="protein sequence ID" value="PRR73218.1"/>
    <property type="molecule type" value="Genomic_DNA"/>
</dbReference>
<dbReference type="Gene3D" id="3.40.50.300">
    <property type="entry name" value="P-loop containing nucleotide triphosphate hydrolases"/>
    <property type="match status" value="1"/>
</dbReference>
<dbReference type="InterPro" id="IPR029787">
    <property type="entry name" value="Nucleotide_cyclase"/>
</dbReference>
<evidence type="ECO:0000313" key="5">
    <source>
        <dbReference type="Proteomes" id="UP000239614"/>
    </source>
</evidence>
<dbReference type="SUPFAM" id="SSF55073">
    <property type="entry name" value="Nucleotide cyclase"/>
    <property type="match status" value="1"/>
</dbReference>
<dbReference type="Gene3D" id="3.30.450.40">
    <property type="match status" value="1"/>
</dbReference>
<dbReference type="InterPro" id="IPR029016">
    <property type="entry name" value="GAF-like_dom_sf"/>
</dbReference>
<dbReference type="InterPro" id="IPR019734">
    <property type="entry name" value="TPR_rpt"/>
</dbReference>
<dbReference type="SUPFAM" id="SSF52540">
    <property type="entry name" value="P-loop containing nucleoside triphosphate hydrolases"/>
    <property type="match status" value="1"/>
</dbReference>
<dbReference type="Pfam" id="PF13191">
    <property type="entry name" value="AAA_16"/>
    <property type="match status" value="1"/>
</dbReference>
<dbReference type="InterPro" id="IPR011990">
    <property type="entry name" value="TPR-like_helical_dom_sf"/>
</dbReference>
<dbReference type="Gene3D" id="3.30.70.270">
    <property type="match status" value="1"/>
</dbReference>
<reference evidence="4 5" key="1">
    <citation type="submission" date="2018-03" db="EMBL/GenBank/DDBJ databases">
        <title>Genome sequence of Clostridium thermopalmarium DSM 5974.</title>
        <authorList>
            <person name="Poehlein A."/>
            <person name="Daniel R."/>
        </authorList>
    </citation>
    <scope>NUCLEOTIDE SEQUENCE [LARGE SCALE GENOMIC DNA]</scope>
    <source>
        <strain evidence="4 5">DSM 5974</strain>
    </source>
</reference>
<dbReference type="NCBIfam" id="TIGR00254">
    <property type="entry name" value="GGDEF"/>
    <property type="match status" value="1"/>
</dbReference>